<accession>A0A138ZZZ5</accession>
<dbReference type="GO" id="GO:0004502">
    <property type="term" value="F:kynurenine 3-monooxygenase activity"/>
    <property type="evidence" value="ECO:0007669"/>
    <property type="project" value="TreeGrafter"/>
</dbReference>
<protein>
    <submittedName>
        <fullName evidence="9">FAD/NAD(P)-binding domain-containing protein</fullName>
    </submittedName>
</protein>
<organism evidence="9 10">
    <name type="scientific">Gonapodya prolifera (strain JEL478)</name>
    <name type="common">Monoblepharis prolifera</name>
    <dbReference type="NCBI Taxonomy" id="1344416"/>
    <lineage>
        <taxon>Eukaryota</taxon>
        <taxon>Fungi</taxon>
        <taxon>Fungi incertae sedis</taxon>
        <taxon>Chytridiomycota</taxon>
        <taxon>Chytridiomycota incertae sedis</taxon>
        <taxon>Monoblepharidomycetes</taxon>
        <taxon>Monoblepharidales</taxon>
        <taxon>Gonapodyaceae</taxon>
        <taxon>Gonapodya</taxon>
    </lineage>
</organism>
<keyword evidence="7" id="KW-0812">Transmembrane</keyword>
<keyword evidence="7" id="KW-0472">Membrane</keyword>
<evidence type="ECO:0000313" key="9">
    <source>
        <dbReference type="EMBL" id="KXS10096.1"/>
    </source>
</evidence>
<dbReference type="GO" id="GO:0071949">
    <property type="term" value="F:FAD binding"/>
    <property type="evidence" value="ECO:0007669"/>
    <property type="project" value="InterPro"/>
</dbReference>
<comment type="cofactor">
    <cofactor evidence="1">
        <name>FAD</name>
        <dbReference type="ChEBI" id="CHEBI:57692"/>
    </cofactor>
</comment>
<keyword evidence="3" id="KW-0274">FAD</keyword>
<dbReference type="OrthoDB" id="655030at2759"/>
<keyword evidence="4" id="KW-0521">NADP</keyword>
<evidence type="ECO:0000256" key="5">
    <source>
        <dbReference type="ARBA" id="ARBA00023002"/>
    </source>
</evidence>
<keyword evidence="6" id="KW-0503">Monooxygenase</keyword>
<keyword evidence="10" id="KW-1185">Reference proteome</keyword>
<evidence type="ECO:0000256" key="7">
    <source>
        <dbReference type="SAM" id="Phobius"/>
    </source>
</evidence>
<evidence type="ECO:0000256" key="3">
    <source>
        <dbReference type="ARBA" id="ARBA00022827"/>
    </source>
</evidence>
<dbReference type="SUPFAM" id="SSF51905">
    <property type="entry name" value="FAD/NAD(P)-binding domain"/>
    <property type="match status" value="1"/>
</dbReference>
<evidence type="ECO:0000313" key="10">
    <source>
        <dbReference type="Proteomes" id="UP000070544"/>
    </source>
</evidence>
<dbReference type="InterPro" id="IPR036188">
    <property type="entry name" value="FAD/NAD-bd_sf"/>
</dbReference>
<dbReference type="GO" id="GO:0070189">
    <property type="term" value="P:kynurenine metabolic process"/>
    <property type="evidence" value="ECO:0007669"/>
    <property type="project" value="TreeGrafter"/>
</dbReference>
<sequence>MSSQQASYVVIGAGPVGLLAALGLAKRGHSVTVYEGRESLDQRREESYPIGVNLRGIRALRDVGGSILASRVEDHGEIIDSFDIYSGKRRVAQAVAGTIRSQTRFAVTKAIYDECVAFEASKGPESKGGVRVVFGKKLDRFEVVEDGTTAGRLHFSDQVVDLPVGVRVVAADGGGSIVRRCFVEATKGKENEIKETLVPWNVSFRVMFCDKSPLSYLDPKIHYIMSGVYVAVSGSSSDPWTFALSCRPGAPHHDLFHLHTDSPTPAQIEELRAHLRKACPLTAERLDDHISEEELRAFFGRRIFTGNLVHISRCDYNGWVVMLGDAAHALFPPTGEGINSGLDDVHALMSAIDATSSGASVSPFSHYATNRQPSVDALHSIARDIWLSQSGSTADKIVSMGSNILFNVFSHDKSKPTEAELRYGPPAKDALLEYPEVWKRHLENVGGYRRALRWIAAPFGHVTADQ</sequence>
<keyword evidence="7" id="KW-1133">Transmembrane helix</keyword>
<reference evidence="9 10" key="1">
    <citation type="journal article" date="2015" name="Genome Biol. Evol.">
        <title>Phylogenomic analyses indicate that early fungi evolved digesting cell walls of algal ancestors of land plants.</title>
        <authorList>
            <person name="Chang Y."/>
            <person name="Wang S."/>
            <person name="Sekimoto S."/>
            <person name="Aerts A.L."/>
            <person name="Choi C."/>
            <person name="Clum A."/>
            <person name="LaButti K.M."/>
            <person name="Lindquist E.A."/>
            <person name="Yee Ngan C."/>
            <person name="Ohm R.A."/>
            <person name="Salamov A.A."/>
            <person name="Grigoriev I.V."/>
            <person name="Spatafora J.W."/>
            <person name="Berbee M.L."/>
        </authorList>
    </citation>
    <scope>NUCLEOTIDE SEQUENCE [LARGE SCALE GENOMIC DNA]</scope>
    <source>
        <strain evidence="9 10">JEL478</strain>
    </source>
</reference>
<feature type="domain" description="FAD-binding" evidence="8">
    <location>
        <begin position="9"/>
        <end position="378"/>
    </location>
</feature>
<dbReference type="InterPro" id="IPR002938">
    <property type="entry name" value="FAD-bd"/>
</dbReference>
<feature type="transmembrane region" description="Helical" evidence="7">
    <location>
        <begin position="6"/>
        <end position="25"/>
    </location>
</feature>
<dbReference type="PANTHER" id="PTHR46028">
    <property type="entry name" value="KYNURENINE 3-MONOOXYGENASE"/>
    <property type="match status" value="1"/>
</dbReference>
<dbReference type="Proteomes" id="UP000070544">
    <property type="component" value="Unassembled WGS sequence"/>
</dbReference>
<dbReference type="AlphaFoldDB" id="A0A138ZZZ5"/>
<evidence type="ECO:0000256" key="2">
    <source>
        <dbReference type="ARBA" id="ARBA00022630"/>
    </source>
</evidence>
<dbReference type="Gene3D" id="3.50.50.60">
    <property type="entry name" value="FAD/NAD(P)-binding domain"/>
    <property type="match status" value="1"/>
</dbReference>
<dbReference type="STRING" id="1344416.A0A138ZZZ5"/>
<evidence type="ECO:0000256" key="6">
    <source>
        <dbReference type="ARBA" id="ARBA00023033"/>
    </source>
</evidence>
<evidence type="ECO:0000259" key="8">
    <source>
        <dbReference type="Pfam" id="PF01494"/>
    </source>
</evidence>
<dbReference type="Pfam" id="PF01494">
    <property type="entry name" value="FAD_binding_3"/>
    <property type="match status" value="1"/>
</dbReference>
<keyword evidence="5" id="KW-0560">Oxidoreductase</keyword>
<name>A0A138ZZZ5_GONPJ</name>
<keyword evidence="2" id="KW-0285">Flavoprotein</keyword>
<evidence type="ECO:0000256" key="1">
    <source>
        <dbReference type="ARBA" id="ARBA00001974"/>
    </source>
</evidence>
<gene>
    <name evidence="9" type="ORF">M427DRAFT_159845</name>
</gene>
<evidence type="ECO:0000256" key="4">
    <source>
        <dbReference type="ARBA" id="ARBA00022857"/>
    </source>
</evidence>
<dbReference type="PANTHER" id="PTHR46028:SF2">
    <property type="entry name" value="KYNURENINE 3-MONOOXYGENASE"/>
    <property type="match status" value="1"/>
</dbReference>
<proteinExistence type="predicted"/>
<dbReference type="EMBL" id="KQ965838">
    <property type="protein sequence ID" value="KXS10096.1"/>
    <property type="molecule type" value="Genomic_DNA"/>
</dbReference>
<dbReference type="PRINTS" id="PR00420">
    <property type="entry name" value="RNGMNOXGNASE"/>
</dbReference>